<comment type="caution">
    <text evidence="1">The sequence shown here is derived from an EMBL/GenBank/DDBJ whole genome shotgun (WGS) entry which is preliminary data.</text>
</comment>
<sequence>MDRIHIMAGVDALDHEVRHRLRAGIDDDRHIDARCVARLILAVSSGALSLTQAISPTLPVRCMRWERRNFSLPL</sequence>
<proteinExistence type="predicted"/>
<dbReference type="Proteomes" id="UP000248257">
    <property type="component" value="Unassembled WGS sequence"/>
</dbReference>
<organism evidence="1 2">
    <name type="scientific">Komagataeibacter xylinus</name>
    <name type="common">Gluconacetobacter xylinus</name>
    <dbReference type="NCBI Taxonomy" id="28448"/>
    <lineage>
        <taxon>Bacteria</taxon>
        <taxon>Pseudomonadati</taxon>
        <taxon>Pseudomonadota</taxon>
        <taxon>Alphaproteobacteria</taxon>
        <taxon>Acetobacterales</taxon>
        <taxon>Acetobacteraceae</taxon>
        <taxon>Komagataeibacter</taxon>
    </lineage>
</organism>
<gene>
    <name evidence="1" type="ORF">CFR75_10720</name>
</gene>
<evidence type="ECO:0000313" key="2">
    <source>
        <dbReference type="Proteomes" id="UP000248257"/>
    </source>
</evidence>
<accession>A0A318PK86</accession>
<evidence type="ECO:0000313" key="1">
    <source>
        <dbReference type="EMBL" id="PYD56465.1"/>
    </source>
</evidence>
<protein>
    <submittedName>
        <fullName evidence="1">Uncharacterized protein</fullName>
    </submittedName>
</protein>
<keyword evidence="2" id="KW-1185">Reference proteome</keyword>
<name>A0A318PK86_KOMXY</name>
<reference evidence="1 2" key="1">
    <citation type="submission" date="2017-07" db="EMBL/GenBank/DDBJ databases">
        <title>A draft genome sequence of Komagataeibacter xylinus LMG 1515.</title>
        <authorList>
            <person name="Skraban J."/>
            <person name="Cleenwerck I."/>
            <person name="Vandamme P."/>
            <person name="Trcek J."/>
        </authorList>
    </citation>
    <scope>NUCLEOTIDE SEQUENCE [LARGE SCALE GENOMIC DNA]</scope>
    <source>
        <strain evidence="1 2">LMG 1515</strain>
    </source>
</reference>
<dbReference type="EMBL" id="NKUC01000022">
    <property type="protein sequence ID" value="PYD56465.1"/>
    <property type="molecule type" value="Genomic_DNA"/>
</dbReference>
<dbReference type="AlphaFoldDB" id="A0A318PK86"/>